<evidence type="ECO:0000256" key="4">
    <source>
        <dbReference type="ARBA" id="ARBA00022490"/>
    </source>
</evidence>
<evidence type="ECO:0000256" key="1">
    <source>
        <dbReference type="ARBA" id="ARBA00004496"/>
    </source>
</evidence>
<comment type="caution">
    <text evidence="14">The sequence shown here is derived from an EMBL/GenBank/DDBJ whole genome shotgun (WGS) entry which is preliminary data.</text>
</comment>
<dbReference type="OrthoDB" id="8421503at2"/>
<evidence type="ECO:0000256" key="6">
    <source>
        <dbReference type="ARBA" id="ARBA00022695"/>
    </source>
</evidence>
<dbReference type="SUPFAM" id="SSF55979">
    <property type="entry name" value="DNA clamp"/>
    <property type="match status" value="3"/>
</dbReference>
<comment type="function">
    <text evidence="10">Confers DNA tethering and processivity to DNA polymerases and other proteins. Acts as a clamp, forming a ring around DNA (a reaction catalyzed by the clamp-loading complex) which diffuses in an ATP-independent manner freely and bidirectionally along dsDNA. Initially characterized for its ability to contact the catalytic subunit of DNA polymerase III (Pol III), a complex, multichain enzyme responsible for most of the replicative synthesis in bacteria; Pol III exhibits 3'-5' exonuclease proofreading activity. The beta chain is required for initiation of replication as well as for processivity of DNA replication.</text>
</comment>
<evidence type="ECO:0000256" key="7">
    <source>
        <dbReference type="ARBA" id="ARBA00022705"/>
    </source>
</evidence>
<dbReference type="GO" id="GO:0005737">
    <property type="term" value="C:cytoplasm"/>
    <property type="evidence" value="ECO:0007669"/>
    <property type="project" value="UniProtKB-SubCell"/>
</dbReference>
<feature type="domain" description="DNA polymerase III beta sliding clamp N-terminal" evidence="11">
    <location>
        <begin position="1"/>
        <end position="119"/>
    </location>
</feature>
<name>A0A4U1L3N1_9SPHN</name>
<evidence type="ECO:0000256" key="8">
    <source>
        <dbReference type="ARBA" id="ARBA00022932"/>
    </source>
</evidence>
<dbReference type="Pfam" id="PF02767">
    <property type="entry name" value="DNA_pol3_beta_2"/>
    <property type="match status" value="1"/>
</dbReference>
<evidence type="ECO:0000256" key="2">
    <source>
        <dbReference type="ARBA" id="ARBA00010752"/>
    </source>
</evidence>
<dbReference type="InterPro" id="IPR046938">
    <property type="entry name" value="DNA_clamp_sf"/>
</dbReference>
<comment type="subunit">
    <text evidence="10">Forms a ring-shaped head-to-tail homodimer around DNA.</text>
</comment>
<accession>A0A4U1L3N1</accession>
<dbReference type="GO" id="GO:0006271">
    <property type="term" value="P:DNA strand elongation involved in DNA replication"/>
    <property type="evidence" value="ECO:0007669"/>
    <property type="project" value="TreeGrafter"/>
</dbReference>
<keyword evidence="15" id="KW-1185">Reference proteome</keyword>
<evidence type="ECO:0000256" key="9">
    <source>
        <dbReference type="ARBA" id="ARBA00023125"/>
    </source>
</evidence>
<dbReference type="PIRSF" id="PIRSF000804">
    <property type="entry name" value="DNA_pol_III_b"/>
    <property type="match status" value="1"/>
</dbReference>
<dbReference type="RefSeq" id="WP_136943448.1">
    <property type="nucleotide sequence ID" value="NZ_SWKR01000002.1"/>
</dbReference>
<protein>
    <recommendedName>
        <fullName evidence="3 10">Beta sliding clamp</fullName>
    </recommendedName>
</protein>
<keyword evidence="8 10" id="KW-0239">DNA-directed DNA polymerase</keyword>
<dbReference type="SMART" id="SM00480">
    <property type="entry name" value="POL3Bc"/>
    <property type="match status" value="1"/>
</dbReference>
<sequence length="375" mass="40346">MKATIERATLLKALSHVQSVVERRNTIPILSNVLIDAQAGGAIRLMATDLDLQIDETVAAAIDQPGSTTVSAHTLFDIARKLPEGAQVELSAAEGRLTIKAGRARFTLATLPRDDFPVIAEGELPTQFELPADLLKAMIDKTRFAISTEETRYYLNGIFLHVADEGGPAGGGAVLKAAATDGHRLARVTVPRPDGAETMPDVIVPRKCVGELRKLLDEIDGSVGVSLSPSKIRFDLGSAILTSKLIDGTFPDYSRVIPSGNDKLLKLDPRSFMQGVDRVSTIATEKTRAVKMALDRDKITLSVTSPENGTAAEEVPGDYAAMGFEIGFNSRYLMDILAQIEGDTVEVHLADASAPTLIRENDKSPALYVLMPMRV</sequence>
<gene>
    <name evidence="14" type="ORF">FBR43_12645</name>
</gene>
<dbReference type="PANTHER" id="PTHR30478:SF0">
    <property type="entry name" value="BETA SLIDING CLAMP"/>
    <property type="match status" value="1"/>
</dbReference>
<dbReference type="Pfam" id="PF00712">
    <property type="entry name" value="DNA_pol3_beta"/>
    <property type="match status" value="1"/>
</dbReference>
<dbReference type="GO" id="GO:0008408">
    <property type="term" value="F:3'-5' exonuclease activity"/>
    <property type="evidence" value="ECO:0007669"/>
    <property type="project" value="InterPro"/>
</dbReference>
<dbReference type="NCBIfam" id="TIGR00663">
    <property type="entry name" value="dnan"/>
    <property type="match status" value="1"/>
</dbReference>
<evidence type="ECO:0000259" key="11">
    <source>
        <dbReference type="Pfam" id="PF00712"/>
    </source>
</evidence>
<evidence type="ECO:0000259" key="12">
    <source>
        <dbReference type="Pfam" id="PF02767"/>
    </source>
</evidence>
<comment type="similarity">
    <text evidence="2 10">Belongs to the beta sliding clamp family.</text>
</comment>
<dbReference type="GO" id="GO:0003677">
    <property type="term" value="F:DNA binding"/>
    <property type="evidence" value="ECO:0007669"/>
    <property type="project" value="UniProtKB-UniRule"/>
</dbReference>
<keyword evidence="4 10" id="KW-0963">Cytoplasm</keyword>
<dbReference type="InterPro" id="IPR022635">
    <property type="entry name" value="DNA_polIII_beta_C"/>
</dbReference>
<keyword evidence="9" id="KW-0238">DNA-binding</keyword>
<evidence type="ECO:0000256" key="3">
    <source>
        <dbReference type="ARBA" id="ARBA00021035"/>
    </source>
</evidence>
<keyword evidence="5 10" id="KW-0808">Transferase</keyword>
<feature type="domain" description="DNA polymerase III beta sliding clamp central" evidence="12">
    <location>
        <begin position="129"/>
        <end position="252"/>
    </location>
</feature>
<dbReference type="Proteomes" id="UP000309138">
    <property type="component" value="Unassembled WGS sequence"/>
</dbReference>
<dbReference type="GO" id="GO:0003887">
    <property type="term" value="F:DNA-directed DNA polymerase activity"/>
    <property type="evidence" value="ECO:0007669"/>
    <property type="project" value="UniProtKB-UniRule"/>
</dbReference>
<reference evidence="14 15" key="1">
    <citation type="submission" date="2019-04" db="EMBL/GenBank/DDBJ databases">
        <authorList>
            <person name="Yang Y."/>
            <person name="Wei D."/>
        </authorList>
    </citation>
    <scope>NUCLEOTIDE SEQUENCE [LARGE SCALE GENOMIC DNA]</scope>
    <source>
        <strain evidence="14 15">L-1-4w-11</strain>
    </source>
</reference>
<evidence type="ECO:0000256" key="10">
    <source>
        <dbReference type="PIRNR" id="PIRNR000804"/>
    </source>
</evidence>
<feature type="domain" description="DNA polymerase III beta sliding clamp C-terminal" evidence="13">
    <location>
        <begin position="255"/>
        <end position="374"/>
    </location>
</feature>
<dbReference type="GO" id="GO:0009360">
    <property type="term" value="C:DNA polymerase III complex"/>
    <property type="evidence" value="ECO:0007669"/>
    <property type="project" value="InterPro"/>
</dbReference>
<evidence type="ECO:0000313" key="15">
    <source>
        <dbReference type="Proteomes" id="UP000309138"/>
    </source>
</evidence>
<proteinExistence type="inferred from homology"/>
<dbReference type="EMBL" id="SWKR01000002">
    <property type="protein sequence ID" value="TKD51507.1"/>
    <property type="molecule type" value="Genomic_DNA"/>
</dbReference>
<evidence type="ECO:0000313" key="14">
    <source>
        <dbReference type="EMBL" id="TKD51507.1"/>
    </source>
</evidence>
<dbReference type="PANTHER" id="PTHR30478">
    <property type="entry name" value="DNA POLYMERASE III SUBUNIT BETA"/>
    <property type="match status" value="1"/>
</dbReference>
<dbReference type="Pfam" id="PF02768">
    <property type="entry name" value="DNA_pol3_beta_3"/>
    <property type="match status" value="1"/>
</dbReference>
<dbReference type="Gene3D" id="3.10.150.10">
    <property type="entry name" value="DNA Polymerase III, subunit A, domain 2"/>
    <property type="match status" value="1"/>
</dbReference>
<dbReference type="Gene3D" id="3.70.10.10">
    <property type="match status" value="1"/>
</dbReference>
<keyword evidence="7 10" id="KW-0235">DNA replication</keyword>
<dbReference type="InterPro" id="IPR022637">
    <property type="entry name" value="DNA_polIII_beta_cen"/>
</dbReference>
<organism evidence="14 15">
    <name type="scientific">Sphingomonas baiyangensis</name>
    <dbReference type="NCBI Taxonomy" id="2572576"/>
    <lineage>
        <taxon>Bacteria</taxon>
        <taxon>Pseudomonadati</taxon>
        <taxon>Pseudomonadota</taxon>
        <taxon>Alphaproteobacteria</taxon>
        <taxon>Sphingomonadales</taxon>
        <taxon>Sphingomonadaceae</taxon>
        <taxon>Sphingomonas</taxon>
    </lineage>
</organism>
<evidence type="ECO:0000259" key="13">
    <source>
        <dbReference type="Pfam" id="PF02768"/>
    </source>
</evidence>
<dbReference type="InterPro" id="IPR022634">
    <property type="entry name" value="DNA_polIII_beta_N"/>
</dbReference>
<dbReference type="AlphaFoldDB" id="A0A4U1L3N1"/>
<evidence type="ECO:0000256" key="5">
    <source>
        <dbReference type="ARBA" id="ARBA00022679"/>
    </source>
</evidence>
<keyword evidence="6 10" id="KW-0548">Nucleotidyltransferase</keyword>
<dbReference type="InterPro" id="IPR001001">
    <property type="entry name" value="DNA_polIII_beta"/>
</dbReference>
<dbReference type="CDD" id="cd00140">
    <property type="entry name" value="beta_clamp"/>
    <property type="match status" value="1"/>
</dbReference>
<comment type="subcellular location">
    <subcellularLocation>
        <location evidence="1 10">Cytoplasm</location>
    </subcellularLocation>
</comment>